<reference evidence="3" key="1">
    <citation type="journal article" date="2014" name="Genome Biol.">
        <title>Genome of the house fly, Musca domestica L., a global vector of diseases with adaptations to a septic environment.</title>
        <authorList>
            <person name="Scott J.G."/>
            <person name="Warren W.C."/>
            <person name="Beukeboom L.W."/>
            <person name="Bopp D."/>
            <person name="Clark A.G."/>
            <person name="Giers S.D."/>
            <person name="Hediger M."/>
            <person name="Jones A.K."/>
            <person name="Kasai S."/>
            <person name="Leichter C.A."/>
            <person name="Li M."/>
            <person name="Meisel R.P."/>
            <person name="Minx P."/>
            <person name="Murphy T.D."/>
            <person name="Nelson D.R."/>
            <person name="Reid W.R."/>
            <person name="Rinkevich F.D."/>
            <person name="Robertson H.M."/>
            <person name="Sackton T.B."/>
            <person name="Sattelle D.B."/>
            <person name="Thibaud-Nissen F."/>
            <person name="Tomlinson C."/>
            <person name="van de Zande L."/>
            <person name="Walden K.K."/>
            <person name="Wilson R.K."/>
            <person name="Liu N."/>
        </authorList>
    </citation>
    <scope>NUCLEOTIDE SEQUENCE</scope>
    <source>
        <strain evidence="3">Aabys</strain>
    </source>
</reference>
<evidence type="ECO:0000313" key="3">
    <source>
        <dbReference type="EnsemblMetazoa" id="MDOA013931-PG"/>
    </source>
</evidence>
<proteinExistence type="predicted"/>
<evidence type="ECO:0000256" key="1">
    <source>
        <dbReference type="SAM" id="MobiDB-lite"/>
    </source>
</evidence>
<feature type="region of interest" description="Disordered" evidence="1">
    <location>
        <begin position="1"/>
        <end position="20"/>
    </location>
</feature>
<dbReference type="EnsemblMetazoa" id="MDOA013931-RA">
    <property type="protein sequence ID" value="MDOA013931-PA"/>
    <property type="gene ID" value="MDOA013931"/>
</dbReference>
<dbReference type="EnsemblMetazoa" id="MDOA013931-RG">
    <property type="protein sequence ID" value="MDOA013931-PG"/>
    <property type="gene ID" value="MDOA013931"/>
</dbReference>
<dbReference type="VEuPathDB" id="VectorBase:MDOA013931"/>
<gene>
    <name evidence="2" type="primary">101891836</name>
</gene>
<feature type="compositionally biased region" description="Polar residues" evidence="1">
    <location>
        <begin position="1"/>
        <end position="15"/>
    </location>
</feature>
<evidence type="ECO:0000313" key="2">
    <source>
        <dbReference type="EnsemblMetazoa" id="MDOA013931-PE"/>
    </source>
</evidence>
<protein>
    <submittedName>
        <fullName evidence="2">Uncharacterized protein</fullName>
    </submittedName>
</protein>
<reference evidence="2" key="2">
    <citation type="submission" date="2020-05" db="UniProtKB">
        <authorList>
            <consortium name="EnsemblMetazoa"/>
        </authorList>
    </citation>
    <scope>IDENTIFICATION</scope>
    <source>
        <strain evidence="2">Aabys</strain>
    </source>
</reference>
<dbReference type="EnsemblMetazoa" id="MDOA013931-RE">
    <property type="protein sequence ID" value="MDOA013931-PE"/>
    <property type="gene ID" value="MDOA013931"/>
</dbReference>
<sequence length="138" mass="14280">MGCSPSSLARNTGSSDLAEVGGTAGTVATTTEKDGNIFFCIRLKRSRLRRCSQQNGGDGSGGSGTGSGSACVNGDDLCNQALLNPLQTKNEGDYEKMSSGKKDSIVTVAALGNFTHTVVRRATGKIVCNASKHRMAMC</sequence>
<dbReference type="EnsemblMetazoa" id="MDOA013931-RJ">
    <property type="protein sequence ID" value="MDOA013931-PJ"/>
    <property type="gene ID" value="MDOA013931"/>
</dbReference>
<dbReference type="eggNOG" id="KOG1229">
    <property type="taxonomic scope" value="Eukaryota"/>
</dbReference>
<dbReference type="VEuPathDB" id="VectorBase:MDOMA2_018560"/>
<name>A0A1I8NCZ9_MUSDO</name>
<organism evidence="2">
    <name type="scientific">Musca domestica</name>
    <name type="common">House fly</name>
    <dbReference type="NCBI Taxonomy" id="7370"/>
    <lineage>
        <taxon>Eukaryota</taxon>
        <taxon>Metazoa</taxon>
        <taxon>Ecdysozoa</taxon>
        <taxon>Arthropoda</taxon>
        <taxon>Hexapoda</taxon>
        <taxon>Insecta</taxon>
        <taxon>Pterygota</taxon>
        <taxon>Neoptera</taxon>
        <taxon>Endopterygota</taxon>
        <taxon>Diptera</taxon>
        <taxon>Brachycera</taxon>
        <taxon>Muscomorpha</taxon>
        <taxon>Muscoidea</taxon>
        <taxon>Muscidae</taxon>
        <taxon>Musca</taxon>
    </lineage>
</organism>
<dbReference type="EnsemblMetazoa" id="MDOA013931-RI">
    <property type="protein sequence ID" value="MDOA013931-PI"/>
    <property type="gene ID" value="MDOA013931"/>
</dbReference>
<dbReference type="AlphaFoldDB" id="A0A1I8NCZ9"/>
<accession>A0A1I8NCZ9</accession>
<dbReference type="EnsemblMetazoa" id="MDOA013931-RC">
    <property type="protein sequence ID" value="MDOA013931-PC"/>
    <property type="gene ID" value="MDOA013931"/>
</dbReference>
<dbReference type="EnsemblMetazoa" id="MDOA013931-RD">
    <property type="protein sequence ID" value="MDOA013931-PD"/>
    <property type="gene ID" value="MDOA013931"/>
</dbReference>
<dbReference type="EnsemblMetazoa" id="MDOA013931-RB">
    <property type="protein sequence ID" value="MDOA013931-PB"/>
    <property type="gene ID" value="MDOA013931"/>
</dbReference>